<protein>
    <submittedName>
        <fullName evidence="3">Uncharacterized protein</fullName>
    </submittedName>
</protein>
<feature type="chain" id="PRO_5037673201" evidence="2">
    <location>
        <begin position="25"/>
        <end position="240"/>
    </location>
</feature>
<gene>
    <name evidence="3" type="ORF">KME07_10475</name>
</gene>
<reference evidence="3" key="2">
    <citation type="journal article" date="2022" name="Microbiol. Resour. Announc.">
        <title>Metagenome Sequencing to Explore Phylogenomics of Terrestrial Cyanobacteria.</title>
        <authorList>
            <person name="Ward R.D."/>
            <person name="Stajich J.E."/>
            <person name="Johansen J.R."/>
            <person name="Huntemann M."/>
            <person name="Clum A."/>
            <person name="Foster B."/>
            <person name="Foster B."/>
            <person name="Roux S."/>
            <person name="Palaniappan K."/>
            <person name="Varghese N."/>
            <person name="Mukherjee S."/>
            <person name="Reddy T.B.K."/>
            <person name="Daum C."/>
            <person name="Copeland A."/>
            <person name="Chen I.A."/>
            <person name="Ivanova N.N."/>
            <person name="Kyrpides N.C."/>
            <person name="Shapiro N."/>
            <person name="Eloe-Fadrosh E.A."/>
            <person name="Pietrasiak N."/>
        </authorList>
    </citation>
    <scope>NUCLEOTIDE SEQUENCE</scope>
    <source>
        <strain evidence="3">GSE-TBD4-15B</strain>
    </source>
</reference>
<proteinExistence type="predicted"/>
<dbReference type="Proteomes" id="UP000707356">
    <property type="component" value="Unassembled WGS sequence"/>
</dbReference>
<dbReference type="AlphaFoldDB" id="A0A951PA77"/>
<dbReference type="EMBL" id="JAHHHV010000064">
    <property type="protein sequence ID" value="MBW4465847.1"/>
    <property type="molecule type" value="Genomic_DNA"/>
</dbReference>
<reference evidence="3" key="1">
    <citation type="submission" date="2021-05" db="EMBL/GenBank/DDBJ databases">
        <authorList>
            <person name="Pietrasiak N."/>
            <person name="Ward R."/>
            <person name="Stajich J.E."/>
            <person name="Kurbessoian T."/>
        </authorList>
    </citation>
    <scope>NUCLEOTIDE SEQUENCE</scope>
    <source>
        <strain evidence="3">GSE-TBD4-15B</strain>
    </source>
</reference>
<evidence type="ECO:0000256" key="1">
    <source>
        <dbReference type="SAM" id="MobiDB-lite"/>
    </source>
</evidence>
<evidence type="ECO:0000256" key="2">
    <source>
        <dbReference type="SAM" id="SignalP"/>
    </source>
</evidence>
<name>A0A951PA77_9CYAN</name>
<comment type="caution">
    <text evidence="3">The sequence shown here is derived from an EMBL/GenBank/DDBJ whole genome shotgun (WGS) entry which is preliminary data.</text>
</comment>
<feature type="region of interest" description="Disordered" evidence="1">
    <location>
        <begin position="24"/>
        <end position="65"/>
    </location>
</feature>
<feature type="compositionally biased region" description="Low complexity" evidence="1">
    <location>
        <begin position="24"/>
        <end position="55"/>
    </location>
</feature>
<evidence type="ECO:0000313" key="4">
    <source>
        <dbReference type="Proteomes" id="UP000707356"/>
    </source>
</evidence>
<organism evidence="3 4">
    <name type="scientific">Pegethrix bostrychoides GSE-TBD4-15B</name>
    <dbReference type="NCBI Taxonomy" id="2839662"/>
    <lineage>
        <taxon>Bacteria</taxon>
        <taxon>Bacillati</taxon>
        <taxon>Cyanobacteriota</taxon>
        <taxon>Cyanophyceae</taxon>
        <taxon>Oculatellales</taxon>
        <taxon>Oculatellaceae</taxon>
        <taxon>Pegethrix</taxon>
    </lineage>
</organism>
<accession>A0A951PA77</accession>
<keyword evidence="2" id="KW-0732">Signal</keyword>
<evidence type="ECO:0000313" key="3">
    <source>
        <dbReference type="EMBL" id="MBW4465847.1"/>
    </source>
</evidence>
<feature type="signal peptide" evidence="2">
    <location>
        <begin position="1"/>
        <end position="24"/>
    </location>
</feature>
<sequence length="240" mass="24907">MVFSAPSSLAAGALLLLTLAGCNGSSDSQISAPSPAASASPQSPVTSSPQVSATPSPSPSPETSLISAQGIGAARLGMTYGDLKRTLGADAELAVKSPFIADFDAVAIRQAGEVQYYILYLSGQTLSDSDPIQGILTDNPKFRTAENIGTKTPISEAEQVYGQATLSYNTQNESREYARFAKQPPALSFGTGNGNASPAGIYATPQASYNETQQFREDAVIQSVLVVCLTEDCSSESPNP</sequence>